<dbReference type="PANTHER" id="PTHR32089">
    <property type="entry name" value="METHYL-ACCEPTING CHEMOTAXIS PROTEIN MCPB"/>
    <property type="match status" value="1"/>
</dbReference>
<proteinExistence type="inferred from homology"/>
<protein>
    <submittedName>
        <fullName evidence="7">Methyl-accepting chemotaxis protein</fullName>
    </submittedName>
</protein>
<dbReference type="SMART" id="SM00304">
    <property type="entry name" value="HAMP"/>
    <property type="match status" value="1"/>
</dbReference>
<dbReference type="GO" id="GO:0016020">
    <property type="term" value="C:membrane"/>
    <property type="evidence" value="ECO:0007669"/>
    <property type="project" value="InterPro"/>
</dbReference>
<name>A0A437MLR7_9PROT</name>
<dbReference type="PROSITE" id="PS50885">
    <property type="entry name" value="HAMP"/>
    <property type="match status" value="1"/>
</dbReference>
<dbReference type="InterPro" id="IPR003660">
    <property type="entry name" value="HAMP_dom"/>
</dbReference>
<dbReference type="OrthoDB" id="7295762at2"/>
<dbReference type="PRINTS" id="PR00260">
    <property type="entry name" value="CHEMTRNSDUCR"/>
</dbReference>
<evidence type="ECO:0000256" key="3">
    <source>
        <dbReference type="PROSITE-ProRule" id="PRU00284"/>
    </source>
</evidence>
<evidence type="ECO:0000259" key="6">
    <source>
        <dbReference type="PROSITE" id="PS50885"/>
    </source>
</evidence>
<keyword evidence="4" id="KW-0472">Membrane</keyword>
<evidence type="ECO:0000313" key="8">
    <source>
        <dbReference type="Proteomes" id="UP000282957"/>
    </source>
</evidence>
<evidence type="ECO:0000313" key="7">
    <source>
        <dbReference type="EMBL" id="RVT98562.1"/>
    </source>
</evidence>
<dbReference type="Gene3D" id="6.10.340.10">
    <property type="match status" value="1"/>
</dbReference>
<dbReference type="Pfam" id="PF00015">
    <property type="entry name" value="MCPsignal"/>
    <property type="match status" value="1"/>
</dbReference>
<evidence type="ECO:0000259" key="5">
    <source>
        <dbReference type="PROSITE" id="PS50111"/>
    </source>
</evidence>
<dbReference type="GO" id="GO:0007165">
    <property type="term" value="P:signal transduction"/>
    <property type="evidence" value="ECO:0007669"/>
    <property type="project" value="UniProtKB-KW"/>
</dbReference>
<dbReference type="PANTHER" id="PTHR32089:SF112">
    <property type="entry name" value="LYSOZYME-LIKE PROTEIN-RELATED"/>
    <property type="match status" value="1"/>
</dbReference>
<feature type="domain" description="Methyl-accepting transducer" evidence="5">
    <location>
        <begin position="303"/>
        <end position="525"/>
    </location>
</feature>
<evidence type="ECO:0000256" key="2">
    <source>
        <dbReference type="ARBA" id="ARBA00029447"/>
    </source>
</evidence>
<keyword evidence="8" id="KW-1185">Reference proteome</keyword>
<dbReference type="InterPro" id="IPR004089">
    <property type="entry name" value="MCPsignal_dom"/>
</dbReference>
<dbReference type="RefSeq" id="WP_127785034.1">
    <property type="nucleotide sequence ID" value="NZ_SACL01000001.1"/>
</dbReference>
<dbReference type="EMBL" id="SACL01000001">
    <property type="protein sequence ID" value="RVT98562.1"/>
    <property type="molecule type" value="Genomic_DNA"/>
</dbReference>
<reference evidence="7 8" key="1">
    <citation type="submission" date="2019-01" db="EMBL/GenBank/DDBJ databases">
        <authorList>
            <person name="Chen W.-M."/>
        </authorList>
    </citation>
    <scope>NUCLEOTIDE SEQUENCE [LARGE SCALE GENOMIC DNA]</scope>
    <source>
        <strain evidence="7 8">CCP-6</strain>
    </source>
</reference>
<dbReference type="InterPro" id="IPR004090">
    <property type="entry name" value="Chemotax_Me-accpt_rcpt"/>
</dbReference>
<keyword evidence="4" id="KW-1133">Transmembrane helix</keyword>
<comment type="caution">
    <text evidence="7">The sequence shown here is derived from an EMBL/GenBank/DDBJ whole genome shotgun (WGS) entry which is preliminary data.</text>
</comment>
<accession>A0A437MLR7</accession>
<evidence type="ECO:0000256" key="4">
    <source>
        <dbReference type="SAM" id="Phobius"/>
    </source>
</evidence>
<dbReference type="Gene3D" id="1.10.287.950">
    <property type="entry name" value="Methyl-accepting chemotaxis protein"/>
    <property type="match status" value="1"/>
</dbReference>
<gene>
    <name evidence="7" type="ORF">EOD42_00115</name>
</gene>
<dbReference type="PROSITE" id="PS50111">
    <property type="entry name" value="CHEMOTAXIS_TRANSDUC_2"/>
    <property type="match status" value="1"/>
</dbReference>
<dbReference type="Pfam" id="PF00672">
    <property type="entry name" value="HAMP"/>
    <property type="match status" value="1"/>
</dbReference>
<dbReference type="SUPFAM" id="SSF58104">
    <property type="entry name" value="Methyl-accepting chemotaxis protein (MCP) signaling domain"/>
    <property type="match status" value="1"/>
</dbReference>
<comment type="similarity">
    <text evidence="2">Belongs to the methyl-accepting chemotaxis (MCP) protein family.</text>
</comment>
<organism evidence="7 8">
    <name type="scientific">Rhodovarius crocodyli</name>
    <dbReference type="NCBI Taxonomy" id="1979269"/>
    <lineage>
        <taxon>Bacteria</taxon>
        <taxon>Pseudomonadati</taxon>
        <taxon>Pseudomonadota</taxon>
        <taxon>Alphaproteobacteria</taxon>
        <taxon>Acetobacterales</taxon>
        <taxon>Roseomonadaceae</taxon>
        <taxon>Rhodovarius</taxon>
    </lineage>
</organism>
<evidence type="ECO:0000256" key="1">
    <source>
        <dbReference type="ARBA" id="ARBA00023224"/>
    </source>
</evidence>
<dbReference type="AlphaFoldDB" id="A0A437MLR7"/>
<feature type="domain" description="HAMP" evidence="6">
    <location>
        <begin position="210"/>
        <end position="263"/>
    </location>
</feature>
<keyword evidence="4" id="KW-0812">Transmembrane</keyword>
<keyword evidence="1 3" id="KW-0807">Transducer</keyword>
<sequence>MLARLTIKSKLTAIVLALSLANAALSGFLIIRSKWVDDAYSLLLDRESAFLIAAEHLRGDLANTGRRFFQAVNAPTPAARAELLGEVRRLAAGFEPLMRRAAQVGTGEYQRAMQAELTRLPTLLTAIEAAATATESGDQARLAQALSVSSPAINNMIGWIGERAETLRASIETRSAEQTVAMRDAAFLCWVALGLMFAGSLVLGVLLAARGVSLPLGRLQARMAALQQGDTTSTIDGQDRGDELGAMARALGGFRDNMLEAERLRADQERSQKAELARAERVRGLIAEFEQGATATLSAVRQAGTQLEGTATSLTSVSDDGRGLSTSMAAAAQQASGNVQAVAAATEELAASIAEVARQVQESARIAGQAASDAAATDQTVQALSEGAQRIGDVVRLINDIAGQTNLLALNATIEAARAGEAGKGFAVVASEVKQLAAQTARATEQITAQIAAMQNETSRAVAAIGEIGRTIGSMNEITGQVAAAAEEQSAATREITRRISEAAAGTSEVSRLAEQVTGGAQATGDAARLVRDGSDALARQTDTLNGRVDGFLNSIRAA</sequence>
<feature type="transmembrane region" description="Helical" evidence="4">
    <location>
        <begin position="185"/>
        <end position="209"/>
    </location>
</feature>
<dbReference type="SMART" id="SM00283">
    <property type="entry name" value="MA"/>
    <property type="match status" value="1"/>
</dbReference>
<dbReference type="GO" id="GO:0006935">
    <property type="term" value="P:chemotaxis"/>
    <property type="evidence" value="ECO:0007669"/>
    <property type="project" value="InterPro"/>
</dbReference>
<dbReference type="GO" id="GO:0004888">
    <property type="term" value="F:transmembrane signaling receptor activity"/>
    <property type="evidence" value="ECO:0007669"/>
    <property type="project" value="InterPro"/>
</dbReference>
<dbReference type="Proteomes" id="UP000282957">
    <property type="component" value="Unassembled WGS sequence"/>
</dbReference>